<dbReference type="EMBL" id="CADCWC010000176">
    <property type="protein sequence ID" value="CAA9532312.1"/>
    <property type="molecule type" value="Genomic_DNA"/>
</dbReference>
<organism evidence="1">
    <name type="scientific">uncultured Thermoleophilia bacterium</name>
    <dbReference type="NCBI Taxonomy" id="1497501"/>
    <lineage>
        <taxon>Bacteria</taxon>
        <taxon>Bacillati</taxon>
        <taxon>Actinomycetota</taxon>
        <taxon>Thermoleophilia</taxon>
        <taxon>environmental samples</taxon>
    </lineage>
</organism>
<gene>
    <name evidence="1" type="ORF">AVDCRST_MAG79-1035</name>
</gene>
<protein>
    <submittedName>
        <fullName evidence="1">Uncharacterized protein</fullName>
    </submittedName>
</protein>
<evidence type="ECO:0000313" key="1">
    <source>
        <dbReference type="EMBL" id="CAA9532312.1"/>
    </source>
</evidence>
<accession>A0A6J4TV29</accession>
<proteinExistence type="predicted"/>
<name>A0A6J4TV29_9ACTN</name>
<dbReference type="AlphaFoldDB" id="A0A6J4TV29"/>
<reference evidence="1" key="1">
    <citation type="submission" date="2020-02" db="EMBL/GenBank/DDBJ databases">
        <authorList>
            <person name="Meier V. D."/>
        </authorList>
    </citation>
    <scope>NUCLEOTIDE SEQUENCE</scope>
    <source>
        <strain evidence="1">AVDCRST_MAG79</strain>
    </source>
</reference>
<sequence>MPAVVTLESNDAVPGRPFADPSRTGEDLATLRQIRAALVERVRTEPVGGTWVDRAGAAHLLVLPDAAALAVARPAHAVGFFGQARDEVDHAPIIRIEHDLLDRAASFPGLLAYHNVRFAEARWGNLVVFADDEAPSHVRGDALHLDAIARTGRHYRSVRLHRLVMPAGALADGPLELRRTAYHDFGEDPPWRALRWPAG</sequence>